<evidence type="ECO:0000256" key="3">
    <source>
        <dbReference type="ARBA" id="ARBA00022687"/>
    </source>
</evidence>
<feature type="region of interest" description="Disordered" evidence="5">
    <location>
        <begin position="1"/>
        <end position="45"/>
    </location>
</feature>
<feature type="compositionally biased region" description="Basic and acidic residues" evidence="5">
    <location>
        <begin position="24"/>
        <end position="42"/>
    </location>
</feature>
<feature type="compositionally biased region" description="Polar residues" evidence="5">
    <location>
        <begin position="462"/>
        <end position="497"/>
    </location>
</feature>
<protein>
    <submittedName>
        <fullName evidence="8">Putative axin</fullName>
    </submittedName>
</protein>
<dbReference type="Pfam" id="PF00778">
    <property type="entry name" value="DIX"/>
    <property type="match status" value="1"/>
</dbReference>
<dbReference type="GO" id="GO:0019901">
    <property type="term" value="F:protein kinase binding"/>
    <property type="evidence" value="ECO:0007669"/>
    <property type="project" value="TreeGrafter"/>
</dbReference>
<dbReference type="InterPro" id="IPR016137">
    <property type="entry name" value="RGS"/>
</dbReference>
<dbReference type="SMART" id="SM00021">
    <property type="entry name" value="DAX"/>
    <property type="match status" value="1"/>
</dbReference>
<dbReference type="GO" id="GO:0090090">
    <property type="term" value="P:negative regulation of canonical Wnt signaling pathway"/>
    <property type="evidence" value="ECO:0007669"/>
    <property type="project" value="InterPro"/>
</dbReference>
<feature type="domain" description="RGS" evidence="6">
    <location>
        <begin position="53"/>
        <end position="175"/>
    </location>
</feature>
<dbReference type="GO" id="GO:0016055">
    <property type="term" value="P:Wnt signaling pathway"/>
    <property type="evidence" value="ECO:0007669"/>
    <property type="project" value="UniProtKB-KW"/>
</dbReference>
<dbReference type="SUPFAM" id="SSF54236">
    <property type="entry name" value="Ubiquitin-like"/>
    <property type="match status" value="1"/>
</dbReference>
<dbReference type="Pfam" id="PF08833">
    <property type="entry name" value="Axin_b-cat_bind"/>
    <property type="match status" value="1"/>
</dbReference>
<dbReference type="GO" id="GO:0060090">
    <property type="term" value="F:molecular adaptor activity"/>
    <property type="evidence" value="ECO:0007669"/>
    <property type="project" value="TreeGrafter"/>
</dbReference>
<dbReference type="GO" id="GO:0005737">
    <property type="term" value="C:cytoplasm"/>
    <property type="evidence" value="ECO:0007669"/>
    <property type="project" value="UniProtKB-SubCell"/>
</dbReference>
<dbReference type="InterPro" id="IPR014936">
    <property type="entry name" value="Axin_b-cat-bd"/>
</dbReference>
<evidence type="ECO:0000256" key="5">
    <source>
        <dbReference type="SAM" id="MobiDB-lite"/>
    </source>
</evidence>
<dbReference type="GO" id="GO:0005886">
    <property type="term" value="C:plasma membrane"/>
    <property type="evidence" value="ECO:0007669"/>
    <property type="project" value="TreeGrafter"/>
</dbReference>
<dbReference type="InterPro" id="IPR044926">
    <property type="entry name" value="RGS_subdomain_2"/>
</dbReference>
<proteinExistence type="evidence at transcript level"/>
<dbReference type="EMBL" id="GANO01003900">
    <property type="protein sequence ID" value="JAB55971.1"/>
    <property type="molecule type" value="mRNA"/>
</dbReference>
<keyword evidence="3 4" id="KW-0879">Wnt signaling pathway</keyword>
<dbReference type="GO" id="GO:0005634">
    <property type="term" value="C:nucleus"/>
    <property type="evidence" value="ECO:0007669"/>
    <property type="project" value="TreeGrafter"/>
</dbReference>
<evidence type="ECO:0000259" key="7">
    <source>
        <dbReference type="PROSITE" id="PS50841"/>
    </source>
</evidence>
<dbReference type="GO" id="GO:0008013">
    <property type="term" value="F:beta-catenin binding"/>
    <property type="evidence" value="ECO:0007669"/>
    <property type="project" value="TreeGrafter"/>
</dbReference>
<dbReference type="SMART" id="SM00315">
    <property type="entry name" value="RGS"/>
    <property type="match status" value="1"/>
</dbReference>
<evidence type="ECO:0000256" key="2">
    <source>
        <dbReference type="ARBA" id="ARBA00022490"/>
    </source>
</evidence>
<dbReference type="GO" id="GO:0031625">
    <property type="term" value="F:ubiquitin protein ligase binding"/>
    <property type="evidence" value="ECO:0007669"/>
    <property type="project" value="TreeGrafter"/>
</dbReference>
<dbReference type="GO" id="GO:0030877">
    <property type="term" value="C:beta-catenin destruction complex"/>
    <property type="evidence" value="ECO:0007669"/>
    <property type="project" value="TreeGrafter"/>
</dbReference>
<feature type="region of interest" description="Disordered" evidence="5">
    <location>
        <begin position="302"/>
        <end position="324"/>
    </location>
</feature>
<feature type="domain" description="DIX" evidence="7">
    <location>
        <begin position="549"/>
        <end position="631"/>
    </location>
</feature>
<reference evidence="8" key="1">
    <citation type="journal article" date="2014" name="Insect Biochem. Mol. Biol.">
        <title>An insight into the sialome of the frog biting fly, Corethrella appendiculata.</title>
        <authorList>
            <person name="Ribeiro J.M.C."/>
            <person name="Chagas A.C."/>
            <person name="Pham V.M."/>
            <person name="Lounibos L.P."/>
            <person name="Calvo E."/>
        </authorList>
    </citation>
    <scope>NUCLEOTIDE SEQUENCE</scope>
    <source>
        <tissue evidence="8">Salivary glands</tissue>
    </source>
</reference>
<dbReference type="PROSITE" id="PS50132">
    <property type="entry name" value="RGS"/>
    <property type="match status" value="1"/>
</dbReference>
<dbReference type="GO" id="GO:0048468">
    <property type="term" value="P:cell development"/>
    <property type="evidence" value="ECO:0007669"/>
    <property type="project" value="TreeGrafter"/>
</dbReference>
<keyword evidence="2" id="KW-0963">Cytoplasm</keyword>
<dbReference type="PANTHER" id="PTHR46102">
    <property type="entry name" value="AXIN"/>
    <property type="match status" value="1"/>
</dbReference>
<sequence>MSQSSSNKFDDFEGSGPRPPVPGKESRRNKMTESNSSEKSRESPPNYCRWAEKLSYLLDDAEGCELFKRYVEMAGGVYSDQLRFYFACEGLKQRSEPEEIRGLVCAIYRRFLKRSTPESGLYASEELKNKIKNGSKNIKILTADIFNELQQNVAKIISQTTYPLFLQSDYYIQHVQNMQSVGYNMGGDTLSSQRSSSTSKLFSHSASALLTLHEDVELTTADSIEQLYGAIGSGYNTSSMCSRSVPMGLTKDALMATEQRRLEMRPQGSNGFSVYNSYASYNPVSRRDSELASLSSGHADSVILSNDGRPNSQKYQHQQQRKIHENASINIEDLKVIPRTLRGAINAPPKDPNKFAALLASKLEVIKQKQDSEQLVATKLADVVSKLKEVDEDQDILDQHVSRVWADETPTEHTPGTKSPCPLNRRRTRESGISSNSMRHSKSMPDSNPPPPLQAPRKLSNKWPSVNIDSGISLSSLDTSCKNASSSRPVSRNMQYDSTNTFGETKRIIEDEIRRSKRYPQSSQSLPPPLPPQISQIVPPPIPAKPQQQEFTVVVFSFCDDEVPYRYKIPGVQPTLKQFKDLLPKKGNYRFFFKTRCDDVDNPVIQEEINNDFDILPLYEGKVNGTVRPAE</sequence>
<dbReference type="Pfam" id="PF00615">
    <property type="entry name" value="RGS"/>
    <property type="match status" value="1"/>
</dbReference>
<dbReference type="GO" id="GO:0032436">
    <property type="term" value="P:positive regulation of proteasomal ubiquitin-dependent protein catabolic process"/>
    <property type="evidence" value="ECO:0007669"/>
    <property type="project" value="TreeGrafter"/>
</dbReference>
<evidence type="ECO:0000313" key="8">
    <source>
        <dbReference type="EMBL" id="JAB55971.1"/>
    </source>
</evidence>
<dbReference type="Gene3D" id="1.10.196.10">
    <property type="match status" value="1"/>
</dbReference>
<dbReference type="InterPro" id="IPR036305">
    <property type="entry name" value="RGS_sf"/>
</dbReference>
<dbReference type="SUPFAM" id="SSF48097">
    <property type="entry name" value="Regulator of G-protein signaling, RGS"/>
    <property type="match status" value="1"/>
</dbReference>
<evidence type="ECO:0000256" key="1">
    <source>
        <dbReference type="ARBA" id="ARBA00004496"/>
    </source>
</evidence>
<dbReference type="AlphaFoldDB" id="U5ER69"/>
<dbReference type="InterPro" id="IPR043581">
    <property type="entry name" value="Axin-like"/>
</dbReference>
<feature type="compositionally biased region" description="Polar residues" evidence="5">
    <location>
        <begin position="308"/>
        <end position="318"/>
    </location>
</feature>
<name>U5ER69_9DIPT</name>
<dbReference type="Gene3D" id="1.10.167.10">
    <property type="entry name" value="Regulator of G-protein Signalling 4, domain 2"/>
    <property type="match status" value="1"/>
</dbReference>
<dbReference type="PANTHER" id="PTHR46102:SF2">
    <property type="entry name" value="AXIN"/>
    <property type="match status" value="1"/>
</dbReference>
<dbReference type="InterPro" id="IPR038207">
    <property type="entry name" value="DIX_dom_sf"/>
</dbReference>
<evidence type="ECO:0000256" key="4">
    <source>
        <dbReference type="PROSITE-ProRule" id="PRU00069"/>
    </source>
</evidence>
<dbReference type="InterPro" id="IPR001158">
    <property type="entry name" value="DIX"/>
</dbReference>
<organism evidence="8">
    <name type="scientific">Corethrella appendiculata</name>
    <dbReference type="NCBI Taxonomy" id="1370023"/>
    <lineage>
        <taxon>Eukaryota</taxon>
        <taxon>Metazoa</taxon>
        <taxon>Ecdysozoa</taxon>
        <taxon>Arthropoda</taxon>
        <taxon>Hexapoda</taxon>
        <taxon>Insecta</taxon>
        <taxon>Pterygota</taxon>
        <taxon>Neoptera</taxon>
        <taxon>Endopterygota</taxon>
        <taxon>Diptera</taxon>
        <taxon>Nematocera</taxon>
        <taxon>Culicoidea</taxon>
        <taxon>Chaoboridae</taxon>
        <taxon>Corethrella</taxon>
    </lineage>
</organism>
<dbReference type="InterPro" id="IPR024066">
    <property type="entry name" value="RGS_subdom1/3"/>
</dbReference>
<evidence type="ECO:0000259" key="6">
    <source>
        <dbReference type="PROSITE" id="PS50132"/>
    </source>
</evidence>
<dbReference type="PROSITE" id="PS50841">
    <property type="entry name" value="DIX"/>
    <property type="match status" value="1"/>
</dbReference>
<accession>U5ER69</accession>
<feature type="region of interest" description="Disordered" evidence="5">
    <location>
        <begin position="406"/>
        <end position="497"/>
    </location>
</feature>
<comment type="subcellular location">
    <subcellularLocation>
        <location evidence="1">Cytoplasm</location>
    </subcellularLocation>
</comment>
<dbReference type="Gene3D" id="2.40.240.130">
    <property type="match status" value="1"/>
</dbReference>
<dbReference type="InterPro" id="IPR029071">
    <property type="entry name" value="Ubiquitin-like_domsf"/>
</dbReference>